<dbReference type="AlphaFoldDB" id="Q0RE44"/>
<dbReference type="Proteomes" id="UP000000657">
    <property type="component" value="Chromosome"/>
</dbReference>
<feature type="domain" description="TerD" evidence="3">
    <location>
        <begin position="28"/>
        <end position="156"/>
    </location>
</feature>
<sequence>MGRMTELVPGANAPLPRGPVSVRLIGPFDLCALVTAAHGKVDGDDDFVFYNQPATAGVILSGDEVMVDPERLRPGAERVVIVASSEDGTTPFGRLPGPVVTLHDRRGNLNAHFTPPPLTSETVVTLIEIYRRGAQWKVRAVGQGYADGLAGLARDFGVDVDDGSPATPETAAPPPDPTPAVPRQDTPASPAPTHAAHAGAGAAPVPAGGPPARWGEQAAAGRGQVRDERPGPAGAGEDGVSSMLAQVVTLTNIEREREGLAPLAVDARLAAAAESHSRDMAARGFFAHTSPDGRTVSDRVTDLGYRYARVAENIAAGQTTAEEVVAGWMQSPGHRANILIPQLRQIGVGHATGGEYGTYWTQVFGVLL</sequence>
<dbReference type="EMBL" id="CT573213">
    <property type="protein sequence ID" value="CAJ64268.1"/>
    <property type="molecule type" value="Genomic_DNA"/>
</dbReference>
<dbReference type="InterPro" id="IPR003325">
    <property type="entry name" value="TerD"/>
</dbReference>
<dbReference type="CDD" id="cd05379">
    <property type="entry name" value="CAP_bacterial"/>
    <property type="match status" value="1"/>
</dbReference>
<dbReference type="CDD" id="cd06974">
    <property type="entry name" value="TerD_like"/>
    <property type="match status" value="1"/>
</dbReference>
<evidence type="ECO:0000313" key="5">
    <source>
        <dbReference type="Proteomes" id="UP000000657"/>
    </source>
</evidence>
<dbReference type="STRING" id="326424.FRAAL5635"/>
<dbReference type="Gene3D" id="3.40.33.10">
    <property type="entry name" value="CAP"/>
    <property type="match status" value="1"/>
</dbReference>
<keyword evidence="5" id="KW-1185">Reference proteome</keyword>
<evidence type="ECO:0000256" key="1">
    <source>
        <dbReference type="SAM" id="MobiDB-lite"/>
    </source>
</evidence>
<feature type="region of interest" description="Disordered" evidence="1">
    <location>
        <begin position="159"/>
        <end position="239"/>
    </location>
</feature>
<gene>
    <name evidence="4" type="ordered locus">FRAAL5635</name>
</gene>
<feature type="compositionally biased region" description="Pro residues" evidence="1">
    <location>
        <begin position="171"/>
        <end position="180"/>
    </location>
</feature>
<feature type="domain" description="SCP" evidence="2">
    <location>
        <begin position="249"/>
        <end position="364"/>
    </location>
</feature>
<feature type="compositionally biased region" description="Low complexity" evidence="1">
    <location>
        <begin position="187"/>
        <end position="212"/>
    </location>
</feature>
<dbReference type="PANTHER" id="PTHR31157:SF1">
    <property type="entry name" value="SCP DOMAIN-CONTAINING PROTEIN"/>
    <property type="match status" value="1"/>
</dbReference>
<evidence type="ECO:0000259" key="2">
    <source>
        <dbReference type="Pfam" id="PF00188"/>
    </source>
</evidence>
<proteinExistence type="predicted"/>
<name>Q0RE44_FRAAA</name>
<dbReference type="InterPro" id="IPR014044">
    <property type="entry name" value="CAP_dom"/>
</dbReference>
<dbReference type="SUPFAM" id="SSF55797">
    <property type="entry name" value="PR-1-like"/>
    <property type="match status" value="1"/>
</dbReference>
<evidence type="ECO:0000259" key="3">
    <source>
        <dbReference type="Pfam" id="PF02342"/>
    </source>
</evidence>
<evidence type="ECO:0000313" key="4">
    <source>
        <dbReference type="EMBL" id="CAJ64268.1"/>
    </source>
</evidence>
<protein>
    <recommendedName>
        <fullName evidence="6">Stress protein</fullName>
    </recommendedName>
</protein>
<dbReference type="eggNOG" id="COG2310">
    <property type="taxonomic scope" value="Bacteria"/>
</dbReference>
<dbReference type="KEGG" id="fal:FRAAL5635"/>
<dbReference type="Pfam" id="PF02342">
    <property type="entry name" value="TerD"/>
    <property type="match status" value="1"/>
</dbReference>
<evidence type="ECO:0008006" key="6">
    <source>
        <dbReference type="Google" id="ProtNLM"/>
    </source>
</evidence>
<dbReference type="HOGENOM" id="CLU_055120_0_0_11"/>
<accession>Q0RE44</accession>
<dbReference type="eggNOG" id="COG2340">
    <property type="taxonomic scope" value="Bacteria"/>
</dbReference>
<dbReference type="Gene3D" id="2.60.60.30">
    <property type="entry name" value="sav2460 like domains"/>
    <property type="match status" value="1"/>
</dbReference>
<organism evidence="4 5">
    <name type="scientific">Frankia alni (strain DSM 45986 / CECT 9034 / ACN14a)</name>
    <dbReference type="NCBI Taxonomy" id="326424"/>
    <lineage>
        <taxon>Bacteria</taxon>
        <taxon>Bacillati</taxon>
        <taxon>Actinomycetota</taxon>
        <taxon>Actinomycetes</taxon>
        <taxon>Frankiales</taxon>
        <taxon>Frankiaceae</taxon>
        <taxon>Frankia</taxon>
    </lineage>
</organism>
<dbReference type="Pfam" id="PF00188">
    <property type="entry name" value="CAP"/>
    <property type="match status" value="1"/>
</dbReference>
<reference evidence="4 5" key="1">
    <citation type="journal article" date="2007" name="Genome Res.">
        <title>Genome characteristics of facultatively symbiotic Frankia sp. strains reflect host range and host plant biogeography.</title>
        <authorList>
            <person name="Normand P."/>
            <person name="Lapierre P."/>
            <person name="Tisa L.S."/>
            <person name="Gogarten J.P."/>
            <person name="Alloisio N."/>
            <person name="Bagnarol E."/>
            <person name="Bassi C.A."/>
            <person name="Berry A.M."/>
            <person name="Bickhart D.M."/>
            <person name="Choisne N."/>
            <person name="Couloux A."/>
            <person name="Cournoyer B."/>
            <person name="Cruveiller S."/>
            <person name="Daubin V."/>
            <person name="Demange N."/>
            <person name="Francino M.P."/>
            <person name="Goltsman E."/>
            <person name="Huang Y."/>
            <person name="Kopp O.R."/>
            <person name="Labarre L."/>
            <person name="Lapidus A."/>
            <person name="Lavire C."/>
            <person name="Marechal J."/>
            <person name="Martinez M."/>
            <person name="Mastronunzio J.E."/>
            <person name="Mullin B.C."/>
            <person name="Niemann J."/>
            <person name="Pujic P."/>
            <person name="Rawnsley T."/>
            <person name="Rouy Z."/>
            <person name="Schenowitz C."/>
            <person name="Sellstedt A."/>
            <person name="Tavares F."/>
            <person name="Tomkins J.P."/>
            <person name="Vallenet D."/>
            <person name="Valverde C."/>
            <person name="Wall L.G."/>
            <person name="Wang Y."/>
            <person name="Medigue C."/>
            <person name="Benson D.R."/>
        </authorList>
    </citation>
    <scope>NUCLEOTIDE SEQUENCE [LARGE SCALE GENOMIC DNA]</scope>
    <source>
        <strain evidence="5">DSM 45986 / CECT 9034 / ACN14a</strain>
    </source>
</reference>
<dbReference type="InterPro" id="IPR035940">
    <property type="entry name" value="CAP_sf"/>
</dbReference>
<dbReference type="PANTHER" id="PTHR31157">
    <property type="entry name" value="SCP DOMAIN-CONTAINING PROTEIN"/>
    <property type="match status" value="1"/>
</dbReference>